<name>A0A9Q1C5B9_HOLLE</name>
<dbReference type="Gene3D" id="4.10.60.10">
    <property type="entry name" value="Zinc finger, CCHC-type"/>
    <property type="match status" value="1"/>
</dbReference>
<sequence>MAAVEKTRTEAILQAQGGNHEIFHTTPNQTSNDHVYKFLSSRSGEETRSEMRVNAPIFDSNQGLPNNQPNQNPFIQVPIFNSSPVLPQRSTTEDKLIDLTKHITDKLAQQRQPVHEPDVFKGDPLLFQPWRSSFETMIGKACTSPTQKLTYLAKYTDGEVKELVDRYRHRYTAKPEIAYKELWEELERRFGNQSNVTSEIIRRIQSFPTIGPSKRKEPQTLADLCTDAAAQMAYLPGLSILNYPQTMYPILEKLPEHIHNNWRKAVSRSKLNSGTYPTFQQFTEFLRVTAQMYNDPDLYPTDDTPKPAKSYKTPLRVMSTNKATPSTPEQFCLFHKQQGHDTSECIALGRQSIEERQDFCKTLGLCFKCGQNHLARDCDTEVKCKKCESNRHASFMHINERNCPEPLKIRESRNGPRGTPWAQRTNLGWTISGQVCTSGTGGIVHATVNRTILDSCIDPLGMSCESHIYAKDVVAPKHTEDVYVERMGDETKAFSVEDRQFMKHMSEAARTNALRNLEFPLSFKNGKPEVD</sequence>
<proteinExistence type="predicted"/>
<dbReference type="Pfam" id="PF03564">
    <property type="entry name" value="DUF1759"/>
    <property type="match status" value="1"/>
</dbReference>
<dbReference type="PANTHER" id="PTHR47331:SF5">
    <property type="entry name" value="RIBONUCLEASE H"/>
    <property type="match status" value="1"/>
</dbReference>
<evidence type="ECO:0000313" key="1">
    <source>
        <dbReference type="EMBL" id="KAJ8038196.1"/>
    </source>
</evidence>
<keyword evidence="2" id="KW-1185">Reference proteome</keyword>
<evidence type="ECO:0000313" key="2">
    <source>
        <dbReference type="Proteomes" id="UP001152320"/>
    </source>
</evidence>
<dbReference type="InterPro" id="IPR005312">
    <property type="entry name" value="DUF1759"/>
</dbReference>
<dbReference type="AlphaFoldDB" id="A0A9Q1C5B9"/>
<protein>
    <submittedName>
        <fullName evidence="1">Uncharacterized protein</fullName>
    </submittedName>
</protein>
<comment type="caution">
    <text evidence="1">The sequence shown here is derived from an EMBL/GenBank/DDBJ whole genome shotgun (WGS) entry which is preliminary data.</text>
</comment>
<organism evidence="1 2">
    <name type="scientific">Holothuria leucospilota</name>
    <name type="common">Black long sea cucumber</name>
    <name type="synonym">Mertensiothuria leucospilota</name>
    <dbReference type="NCBI Taxonomy" id="206669"/>
    <lineage>
        <taxon>Eukaryota</taxon>
        <taxon>Metazoa</taxon>
        <taxon>Echinodermata</taxon>
        <taxon>Eleutherozoa</taxon>
        <taxon>Echinozoa</taxon>
        <taxon>Holothuroidea</taxon>
        <taxon>Aspidochirotacea</taxon>
        <taxon>Aspidochirotida</taxon>
        <taxon>Holothuriidae</taxon>
        <taxon>Holothuria</taxon>
    </lineage>
</organism>
<dbReference type="PANTHER" id="PTHR47331">
    <property type="entry name" value="PHD-TYPE DOMAIN-CONTAINING PROTEIN"/>
    <property type="match status" value="1"/>
</dbReference>
<dbReference type="OrthoDB" id="10068969at2759"/>
<dbReference type="Proteomes" id="UP001152320">
    <property type="component" value="Chromosome 7"/>
</dbReference>
<gene>
    <name evidence="1" type="ORF">HOLleu_15541</name>
</gene>
<reference evidence="1" key="1">
    <citation type="submission" date="2021-10" db="EMBL/GenBank/DDBJ databases">
        <title>Tropical sea cucumber genome reveals ecological adaptation and Cuvierian tubules defense mechanism.</title>
        <authorList>
            <person name="Chen T."/>
        </authorList>
    </citation>
    <scope>NUCLEOTIDE SEQUENCE</scope>
    <source>
        <strain evidence="1">Nanhai2018</strain>
        <tissue evidence="1">Muscle</tissue>
    </source>
</reference>
<accession>A0A9Q1C5B9</accession>
<dbReference type="EMBL" id="JAIZAY010000007">
    <property type="protein sequence ID" value="KAJ8038196.1"/>
    <property type="molecule type" value="Genomic_DNA"/>
</dbReference>